<dbReference type="AlphaFoldDB" id="A0A4V2Q277"/>
<dbReference type="Pfam" id="PF14305">
    <property type="entry name" value="ATPgrasp_TupA"/>
    <property type="match status" value="1"/>
</dbReference>
<sequence length="327" mass="36790">MAKETDTRITARRIARETVKSIFEQNLFGAANPAPRGTLRGIDVLGTPTVTQKISRALQVFAAARNEVPDLTNPSTFFEKLTVSKFFAPVPMPSPADKLATGRFIPETAARHIRPVPGLWSGQSPITPEVLLQADLKPGRYFAKSNCGSYTNMQFTLPTTREVLEELEKRSTQWLSHEHGVRAGVWWYGLIRPQNLIEADLSPSVNSDLPDWKLYCGGGRVLAVQLDLDRHTNHRQLIFDRDFNFVPEVMFFPTGTPVRRPSGYRTIVKVVEDVAKPFEFARIDLYLKPGVLYLGEITLAPFGGQRVPQSEKLDRMMGDAWRSDFFA</sequence>
<reference evidence="1 2" key="1">
    <citation type="submission" date="2019-03" db="EMBL/GenBank/DDBJ databases">
        <title>Genomic Encyclopedia of Archaeal and Bacterial Type Strains, Phase II (KMG-II): from individual species to whole genera.</title>
        <authorList>
            <person name="Goeker M."/>
        </authorList>
    </citation>
    <scope>NUCLEOTIDE SEQUENCE [LARGE SCALE GENOMIC DNA]</scope>
    <source>
        <strain evidence="1 2">DSM 26433</strain>
    </source>
</reference>
<keyword evidence="2" id="KW-1185">Reference proteome</keyword>
<gene>
    <name evidence="1" type="ORF">BXY66_2706</name>
</gene>
<accession>A0A4V2Q277</accession>
<dbReference type="OrthoDB" id="5354021at2"/>
<organism evidence="1 2">
    <name type="scientific">Shimia isoporae</name>
    <dbReference type="NCBI Taxonomy" id="647720"/>
    <lineage>
        <taxon>Bacteria</taxon>
        <taxon>Pseudomonadati</taxon>
        <taxon>Pseudomonadota</taxon>
        <taxon>Alphaproteobacteria</taxon>
        <taxon>Rhodobacterales</taxon>
        <taxon>Roseobacteraceae</taxon>
    </lineage>
</organism>
<dbReference type="Proteomes" id="UP000295673">
    <property type="component" value="Unassembled WGS sequence"/>
</dbReference>
<name>A0A4V2Q277_9RHOB</name>
<proteinExistence type="predicted"/>
<evidence type="ECO:0000313" key="1">
    <source>
        <dbReference type="EMBL" id="TCL01391.1"/>
    </source>
</evidence>
<protein>
    <submittedName>
        <fullName evidence="1">Teichuronopeptide biosynthesis TupA-like protein</fullName>
    </submittedName>
</protein>
<evidence type="ECO:0000313" key="2">
    <source>
        <dbReference type="Proteomes" id="UP000295673"/>
    </source>
</evidence>
<dbReference type="EMBL" id="SMGR01000002">
    <property type="protein sequence ID" value="TCL01391.1"/>
    <property type="molecule type" value="Genomic_DNA"/>
</dbReference>
<comment type="caution">
    <text evidence="1">The sequence shown here is derived from an EMBL/GenBank/DDBJ whole genome shotgun (WGS) entry which is preliminary data.</text>
</comment>
<dbReference type="RefSeq" id="WP_132860734.1">
    <property type="nucleotide sequence ID" value="NZ_SMGR01000002.1"/>
</dbReference>
<dbReference type="InterPro" id="IPR029465">
    <property type="entry name" value="ATPgrasp_TupA"/>
</dbReference>